<keyword evidence="6" id="KW-1185">Reference proteome</keyword>
<dbReference type="PANTHER" id="PTHR10903:SF186">
    <property type="entry name" value="GTPASE IMAP FAMILY MEMBER 4-LIKE-RELATED"/>
    <property type="match status" value="1"/>
</dbReference>
<evidence type="ECO:0000259" key="4">
    <source>
        <dbReference type="Pfam" id="PF04548"/>
    </source>
</evidence>
<keyword evidence="3" id="KW-0342">GTP-binding</keyword>
<dbReference type="PANTHER" id="PTHR10903">
    <property type="entry name" value="GTPASE, IMAP FAMILY MEMBER-RELATED"/>
    <property type="match status" value="1"/>
</dbReference>
<dbReference type="Gene3D" id="3.40.50.300">
    <property type="entry name" value="P-loop containing nucleotide triphosphate hydrolases"/>
    <property type="match status" value="1"/>
</dbReference>
<dbReference type="Pfam" id="PF04548">
    <property type="entry name" value="AIG1"/>
    <property type="match status" value="1"/>
</dbReference>
<organism evidence="5 6">
    <name type="scientific">Cirrhinus molitorella</name>
    <name type="common">mud carp</name>
    <dbReference type="NCBI Taxonomy" id="172907"/>
    <lineage>
        <taxon>Eukaryota</taxon>
        <taxon>Metazoa</taxon>
        <taxon>Chordata</taxon>
        <taxon>Craniata</taxon>
        <taxon>Vertebrata</taxon>
        <taxon>Euteleostomi</taxon>
        <taxon>Actinopterygii</taxon>
        <taxon>Neopterygii</taxon>
        <taxon>Teleostei</taxon>
        <taxon>Ostariophysi</taxon>
        <taxon>Cypriniformes</taxon>
        <taxon>Cyprinidae</taxon>
        <taxon>Labeoninae</taxon>
        <taxon>Labeonini</taxon>
        <taxon>Cirrhinus</taxon>
    </lineage>
</organism>
<evidence type="ECO:0000256" key="3">
    <source>
        <dbReference type="ARBA" id="ARBA00023134"/>
    </source>
</evidence>
<dbReference type="InterPro" id="IPR027417">
    <property type="entry name" value="P-loop_NTPase"/>
</dbReference>
<dbReference type="InterPro" id="IPR006703">
    <property type="entry name" value="G_AIG1"/>
</dbReference>
<keyword evidence="2" id="KW-0547">Nucleotide-binding</keyword>
<comment type="caution">
    <text evidence="5">The sequence shown here is derived from an EMBL/GenBank/DDBJ whole genome shotgun (WGS) entry which is preliminary data.</text>
</comment>
<sequence length="124" mass="14065">MVTPSTFDCDVTSLSPIRLVVLGKTGVGRSAAGNTKMKPEMLMEEIGRSVYLSSPGPHAFLIVIRVTDRFTEQEEEEISQQMEMTFGQEVLKYSIIHFTHGDWLKEESIETIMERFPALRRLAD</sequence>
<accession>A0ABR3NKP4</accession>
<dbReference type="Proteomes" id="UP001558613">
    <property type="component" value="Unassembled WGS sequence"/>
</dbReference>
<evidence type="ECO:0000313" key="5">
    <source>
        <dbReference type="EMBL" id="KAL1277417.1"/>
    </source>
</evidence>
<dbReference type="EMBL" id="JAYMGO010000003">
    <property type="protein sequence ID" value="KAL1277417.1"/>
    <property type="molecule type" value="Genomic_DNA"/>
</dbReference>
<comment type="similarity">
    <text evidence="1">Belongs to the TRAFAC class TrmE-Era-EngA-EngB-Septin-like GTPase superfamily. AIG1/Toc34/Toc159-like paraseptin GTPase family. IAN subfamily.</text>
</comment>
<dbReference type="InterPro" id="IPR045058">
    <property type="entry name" value="GIMA/IAN/Toc"/>
</dbReference>
<evidence type="ECO:0000256" key="1">
    <source>
        <dbReference type="ARBA" id="ARBA00008535"/>
    </source>
</evidence>
<name>A0ABR3NKP4_9TELE</name>
<evidence type="ECO:0000256" key="2">
    <source>
        <dbReference type="ARBA" id="ARBA00022741"/>
    </source>
</evidence>
<protein>
    <recommendedName>
        <fullName evidence="4">AIG1-type G domain-containing protein</fullName>
    </recommendedName>
</protein>
<dbReference type="SUPFAM" id="SSF52540">
    <property type="entry name" value="P-loop containing nucleoside triphosphate hydrolases"/>
    <property type="match status" value="1"/>
</dbReference>
<gene>
    <name evidence="5" type="ORF">QQF64_024090</name>
</gene>
<proteinExistence type="inferred from homology"/>
<evidence type="ECO:0000313" key="6">
    <source>
        <dbReference type="Proteomes" id="UP001558613"/>
    </source>
</evidence>
<reference evidence="5 6" key="1">
    <citation type="submission" date="2023-09" db="EMBL/GenBank/DDBJ databases">
        <authorList>
            <person name="Wang M."/>
        </authorList>
    </citation>
    <scope>NUCLEOTIDE SEQUENCE [LARGE SCALE GENOMIC DNA]</scope>
    <source>
        <strain evidence="5">GT-2023</strain>
        <tissue evidence="5">Liver</tissue>
    </source>
</reference>
<feature type="domain" description="AIG1-type G" evidence="4">
    <location>
        <begin position="37"/>
        <end position="117"/>
    </location>
</feature>